<name>A0ABY6HS66_9ARCH</name>
<keyword evidence="10" id="KW-1185">Reference proteome</keyword>
<dbReference type="EMBL" id="CP104013">
    <property type="protein sequence ID" value="UYP46203.1"/>
    <property type="molecule type" value="Genomic_DNA"/>
</dbReference>
<protein>
    <recommendedName>
        <fullName evidence="8">Citrate transporter-like domain-containing protein</fullName>
    </recommendedName>
</protein>
<evidence type="ECO:0000256" key="4">
    <source>
        <dbReference type="ARBA" id="ARBA00022692"/>
    </source>
</evidence>
<dbReference type="InterPro" id="IPR004680">
    <property type="entry name" value="Cit_transptr-like_dom"/>
</dbReference>
<dbReference type="PRINTS" id="PR00173">
    <property type="entry name" value="EDTRNSPORT"/>
</dbReference>
<evidence type="ECO:0000313" key="9">
    <source>
        <dbReference type="EMBL" id="UYP46203.1"/>
    </source>
</evidence>
<keyword evidence="5 7" id="KW-1133">Transmembrane helix</keyword>
<feature type="domain" description="Citrate transporter-like" evidence="8">
    <location>
        <begin position="61"/>
        <end position="441"/>
    </location>
</feature>
<feature type="transmembrane region" description="Helical" evidence="7">
    <location>
        <begin position="108"/>
        <end position="136"/>
    </location>
</feature>
<keyword evidence="3" id="KW-1003">Cell membrane</keyword>
<feature type="transmembrane region" description="Helical" evidence="7">
    <location>
        <begin position="186"/>
        <end position="209"/>
    </location>
</feature>
<gene>
    <name evidence="9" type="ORF">NEF87_002488</name>
</gene>
<dbReference type="Proteomes" id="UP001208689">
    <property type="component" value="Chromosome"/>
</dbReference>
<feature type="transmembrane region" description="Helical" evidence="7">
    <location>
        <begin position="148"/>
        <end position="166"/>
    </location>
</feature>
<evidence type="ECO:0000256" key="7">
    <source>
        <dbReference type="SAM" id="Phobius"/>
    </source>
</evidence>
<feature type="transmembrane region" description="Helical" evidence="7">
    <location>
        <begin position="356"/>
        <end position="379"/>
    </location>
</feature>
<comment type="subcellular location">
    <subcellularLocation>
        <location evidence="1">Cell membrane</location>
        <topology evidence="1">Multi-pass membrane protein</topology>
    </subcellularLocation>
</comment>
<dbReference type="PANTHER" id="PTHR43302">
    <property type="entry name" value="TRANSPORTER ARSB-RELATED"/>
    <property type="match status" value="1"/>
</dbReference>
<keyword evidence="6 7" id="KW-0472">Membrane</keyword>
<proteinExistence type="predicted"/>
<accession>A0ABY6HS66</accession>
<feature type="transmembrane region" description="Helical" evidence="7">
    <location>
        <begin position="5"/>
        <end position="24"/>
    </location>
</feature>
<evidence type="ECO:0000256" key="2">
    <source>
        <dbReference type="ARBA" id="ARBA00022448"/>
    </source>
</evidence>
<feature type="transmembrane region" description="Helical" evidence="7">
    <location>
        <begin position="435"/>
        <end position="457"/>
    </location>
</feature>
<reference evidence="9" key="1">
    <citation type="submission" date="2022-09" db="EMBL/GenBank/DDBJ databases">
        <title>Actin cytoskeleton and complex cell architecture in an #Asgard archaeon.</title>
        <authorList>
            <person name="Ponce Toledo R.I."/>
            <person name="Schleper C."/>
            <person name="Rodrigues Oliveira T."/>
            <person name="Wollweber F."/>
            <person name="Xu J."/>
            <person name="Rittmann S."/>
            <person name="Klingl A."/>
            <person name="Pilhofer M."/>
        </authorList>
    </citation>
    <scope>NUCLEOTIDE SEQUENCE</scope>
    <source>
        <strain evidence="9">B-35</strain>
    </source>
</reference>
<evidence type="ECO:0000259" key="8">
    <source>
        <dbReference type="Pfam" id="PF03600"/>
    </source>
</evidence>
<evidence type="ECO:0000256" key="1">
    <source>
        <dbReference type="ARBA" id="ARBA00004651"/>
    </source>
</evidence>
<keyword evidence="4 7" id="KW-0812">Transmembrane</keyword>
<keyword evidence="2" id="KW-0813">Transport</keyword>
<feature type="transmembrane region" description="Helical" evidence="7">
    <location>
        <begin position="478"/>
        <end position="499"/>
    </location>
</feature>
<organism evidence="9 10">
    <name type="scientific">Candidatus Lokiarchaeum ossiferum</name>
    <dbReference type="NCBI Taxonomy" id="2951803"/>
    <lineage>
        <taxon>Archaea</taxon>
        <taxon>Promethearchaeati</taxon>
        <taxon>Promethearchaeota</taxon>
        <taxon>Promethearchaeia</taxon>
        <taxon>Promethearchaeales</taxon>
        <taxon>Promethearchaeaceae</taxon>
        <taxon>Candidatus Lokiarchaeum</taxon>
    </lineage>
</organism>
<evidence type="ECO:0000256" key="5">
    <source>
        <dbReference type="ARBA" id="ARBA00022989"/>
    </source>
</evidence>
<evidence type="ECO:0000256" key="6">
    <source>
        <dbReference type="ARBA" id="ARBA00023136"/>
    </source>
</evidence>
<feature type="transmembrane region" description="Helical" evidence="7">
    <location>
        <begin position="391"/>
        <end position="409"/>
    </location>
</feature>
<feature type="transmembrane region" description="Helical" evidence="7">
    <location>
        <begin position="60"/>
        <end position="80"/>
    </location>
</feature>
<feature type="transmembrane region" description="Helical" evidence="7">
    <location>
        <begin position="30"/>
        <end position="48"/>
    </location>
</feature>
<sequence>MDNMLILQIIIGICFTGIVVTLFLESKDYLTYSLLFLFIIGISSYFLNKDLFTDPDIADNIILAIDWNVIVFLVCLFSIVEILNDQKVFHEIALKIVNRFHNHPRKMFYALSITSTFIATIIEDLSVAIVFVPIVIEACKKMRIDPTPYLFGVTICINLASTLTPFGSAENIIIANHFGLSLHWHLIYLGIYFLVGLAITLFFLDIFVLKGYIKNFEYSQKSAIPGYFDPNEDVGMSEVHENPPMIDKMLHRATLQDIKFKYLQEGPKGGVLQQAELIQIPESAHILDIKIEKSVFRKNIVGLLIFVVVLVTISNIIIAGVLGLLLFLFLNPVEIFPGKRPEPSVSTYLHKIDAKLIYFFIILFLTVFFMGKAGLTNIIENLVESVSHHNTFVLAIGLLIITSLLSGLLDDAPITILFLPIIQDLINTGLYSDNALFIAFTLGINLGGNFLPQGAACDMMTLELARKNGVENFTYKSLTIVGGLFALLHILLGIGYIYIFTELII</sequence>
<evidence type="ECO:0000256" key="3">
    <source>
        <dbReference type="ARBA" id="ARBA00022475"/>
    </source>
</evidence>
<dbReference type="Pfam" id="PF03600">
    <property type="entry name" value="CitMHS"/>
    <property type="match status" value="1"/>
</dbReference>
<evidence type="ECO:0000313" key="10">
    <source>
        <dbReference type="Proteomes" id="UP001208689"/>
    </source>
</evidence>
<dbReference type="PANTHER" id="PTHR43302:SF5">
    <property type="entry name" value="TRANSPORTER ARSB-RELATED"/>
    <property type="match status" value="1"/>
</dbReference>
<feature type="transmembrane region" description="Helical" evidence="7">
    <location>
        <begin position="300"/>
        <end position="330"/>
    </location>
</feature>